<comment type="catalytic activity">
    <reaction evidence="6">
        <text>cytidine(34) in tRNA(Ile2) + L-lysine + ATP = lysidine(34) in tRNA(Ile2) + AMP + diphosphate + H(+)</text>
        <dbReference type="Rhea" id="RHEA:43744"/>
        <dbReference type="Rhea" id="RHEA-COMP:10625"/>
        <dbReference type="Rhea" id="RHEA-COMP:10670"/>
        <dbReference type="ChEBI" id="CHEBI:15378"/>
        <dbReference type="ChEBI" id="CHEBI:30616"/>
        <dbReference type="ChEBI" id="CHEBI:32551"/>
        <dbReference type="ChEBI" id="CHEBI:33019"/>
        <dbReference type="ChEBI" id="CHEBI:82748"/>
        <dbReference type="ChEBI" id="CHEBI:83665"/>
        <dbReference type="ChEBI" id="CHEBI:456215"/>
        <dbReference type="EC" id="6.3.4.19"/>
    </reaction>
</comment>
<dbReference type="Gene3D" id="3.40.50.620">
    <property type="entry name" value="HUPs"/>
    <property type="match status" value="1"/>
</dbReference>
<evidence type="ECO:0000259" key="7">
    <source>
        <dbReference type="Pfam" id="PF01171"/>
    </source>
</evidence>
<keyword evidence="2" id="KW-0436">Ligase</keyword>
<dbReference type="GO" id="GO:0032267">
    <property type="term" value="F:tRNA(Ile)-lysidine synthase activity"/>
    <property type="evidence" value="ECO:0007669"/>
    <property type="project" value="UniProtKB-EC"/>
</dbReference>
<dbReference type="AlphaFoldDB" id="A0A0A1V3B5"/>
<dbReference type="CDD" id="cd01992">
    <property type="entry name" value="TilS_N"/>
    <property type="match status" value="1"/>
</dbReference>
<name>A0A0A1V3B5_9HYPO</name>
<evidence type="ECO:0000256" key="4">
    <source>
        <dbReference type="ARBA" id="ARBA00022741"/>
    </source>
</evidence>
<dbReference type="InterPro" id="IPR014729">
    <property type="entry name" value="Rossmann-like_a/b/a_fold"/>
</dbReference>
<sequence length="681" mass="78422">MSVPTRVLHHGAKPISLTEFRDAVEAVCPPRFPAVRYARPRRVALAISGGVDSMAMAFLFSNLIRAHRGIKIADNPTESAFGVIVDHRLRPESTLEAVKVAQELKKLGLKAVTKPLNWKDVSRHGQDPSSLPNMESVARTMRYRMLGSTCRYLNATSLFFAHHRDDQYETVLMRYMSGHQYRGYQGIREANAIPECYDLHGVYKSGLLDDQSAQHPYLSFKPPNKEMKRLRWMMKDDWEIQPWDRLKHYLGINDLSAHFPGHIIRDVDSRVPYLTPLNCEDGGIMIYRPLLEFDKDRLIATCEANKIKWFEDPTNADPTLTPRNAIRHMDHSLLPPELRKEAILDMSREAKRRTRVEEAEARRWLMREAVIHDFDPNAGTLLIELASFRSNNAHWRRLFSKPRDEARKPHSRLIAAIAIRKLVEFVTPDISVPPLANLDNVIDRLFPELASQPDLSLPKAFTIAGVVFDPIVGPASTKWFLSRAPYSSIKPLPERKLPGYLNYRITPLVSEIHDQPSRHYHWRTWKTAKLWDGRYWIRVSACVPARFHILPLLPHHAKPFRKALPPKQRSRLEQILKYYAPGKIRYSLPALYSVEATKAEDGATPTLTLLALPSLGIHIPGLERWVRYEARYRWIDASLLGLKKRGAQAPMPMYHRPWTRSRKLRRQRVTAFNAKRAQSAL</sequence>
<dbReference type="eggNOG" id="ENOG502QQNE">
    <property type="taxonomic scope" value="Eukaryota"/>
</dbReference>
<reference evidence="8 9" key="1">
    <citation type="submission" date="2014-02" db="EMBL/GenBank/DDBJ databases">
        <title>The genome sequence of the entomopathogenic fungus Metarhizium robertsii ARSEF 2575.</title>
        <authorList>
            <person name="Giuliano Garisto Donzelli B."/>
            <person name="Roe B.A."/>
            <person name="Macmil S.L."/>
            <person name="Krasnoff S.B."/>
            <person name="Gibson D.M."/>
        </authorList>
    </citation>
    <scope>NUCLEOTIDE SEQUENCE [LARGE SCALE GENOMIC DNA]</scope>
    <source>
        <strain evidence="8 9">ARSEF 2575</strain>
    </source>
</reference>
<keyword evidence="5" id="KW-0067">ATP-binding</keyword>
<dbReference type="HOGENOM" id="CLU_015599_0_0_1"/>
<dbReference type="Pfam" id="PF01171">
    <property type="entry name" value="ATP_bind_3"/>
    <property type="match status" value="2"/>
</dbReference>
<organism evidence="8 9">
    <name type="scientific">Metarhizium robertsii</name>
    <dbReference type="NCBI Taxonomy" id="568076"/>
    <lineage>
        <taxon>Eukaryota</taxon>
        <taxon>Fungi</taxon>
        <taxon>Dikarya</taxon>
        <taxon>Ascomycota</taxon>
        <taxon>Pezizomycotina</taxon>
        <taxon>Sordariomycetes</taxon>
        <taxon>Hypocreomycetidae</taxon>
        <taxon>Hypocreales</taxon>
        <taxon>Clavicipitaceae</taxon>
        <taxon>Metarhizium</taxon>
    </lineage>
</organism>
<dbReference type="Proteomes" id="UP000030151">
    <property type="component" value="Unassembled WGS sequence"/>
</dbReference>
<dbReference type="GO" id="GO:0005524">
    <property type="term" value="F:ATP binding"/>
    <property type="evidence" value="ECO:0007669"/>
    <property type="project" value="UniProtKB-KW"/>
</dbReference>
<dbReference type="EC" id="6.3.4.19" evidence="1"/>
<evidence type="ECO:0000313" key="8">
    <source>
        <dbReference type="EMBL" id="EXV04674.1"/>
    </source>
</evidence>
<dbReference type="GO" id="GO:0008033">
    <property type="term" value="P:tRNA processing"/>
    <property type="evidence" value="ECO:0007669"/>
    <property type="project" value="UniProtKB-KW"/>
</dbReference>
<dbReference type="OrthoDB" id="434144at2759"/>
<comment type="caution">
    <text evidence="8">The sequence shown here is derived from an EMBL/GenBank/DDBJ whole genome shotgun (WGS) entry which is preliminary data.</text>
</comment>
<proteinExistence type="inferred from homology"/>
<feature type="domain" description="tRNA(Ile)-lysidine/2-thiocytidine synthase N-terminal" evidence="7">
    <location>
        <begin position="282"/>
        <end position="328"/>
    </location>
</feature>
<dbReference type="EMBL" id="JELW01000002">
    <property type="protein sequence ID" value="EXV04674.1"/>
    <property type="molecule type" value="Genomic_DNA"/>
</dbReference>
<dbReference type="PANTHER" id="PTHR43033:SF1">
    <property type="entry name" value="TRNA(ILE)-LYSIDINE SYNTHASE-RELATED"/>
    <property type="match status" value="1"/>
</dbReference>
<accession>A0A0A1V3B5</accession>
<evidence type="ECO:0000256" key="3">
    <source>
        <dbReference type="ARBA" id="ARBA00022694"/>
    </source>
</evidence>
<protein>
    <recommendedName>
        <fullName evidence="1">tRNA(Ile)-lysidine synthetase</fullName>
        <ecNumber evidence="1">6.3.4.19</ecNumber>
    </recommendedName>
</protein>
<dbReference type="PANTHER" id="PTHR43033">
    <property type="entry name" value="TRNA(ILE)-LYSIDINE SYNTHASE-RELATED"/>
    <property type="match status" value="1"/>
</dbReference>
<keyword evidence="3" id="KW-0819">tRNA processing</keyword>
<dbReference type="InterPro" id="IPR012795">
    <property type="entry name" value="tRNA_Ile_lys_synt_N"/>
</dbReference>
<keyword evidence="4" id="KW-0547">Nucleotide-binding</keyword>
<dbReference type="InterPro" id="IPR012094">
    <property type="entry name" value="tRNA_Ile_lys_synt"/>
</dbReference>
<evidence type="ECO:0000256" key="6">
    <source>
        <dbReference type="ARBA" id="ARBA00048539"/>
    </source>
</evidence>
<feature type="domain" description="tRNA(Ile)-lysidine/2-thiocytidine synthase N-terminal" evidence="7">
    <location>
        <begin position="43"/>
        <end position="193"/>
    </location>
</feature>
<evidence type="ECO:0000313" key="9">
    <source>
        <dbReference type="Proteomes" id="UP000030151"/>
    </source>
</evidence>
<dbReference type="InterPro" id="IPR011063">
    <property type="entry name" value="TilS/TtcA_N"/>
</dbReference>
<evidence type="ECO:0000256" key="2">
    <source>
        <dbReference type="ARBA" id="ARBA00022598"/>
    </source>
</evidence>
<gene>
    <name evidence="8" type="ORF">X797_002356</name>
</gene>
<evidence type="ECO:0000256" key="1">
    <source>
        <dbReference type="ARBA" id="ARBA00013267"/>
    </source>
</evidence>
<dbReference type="SUPFAM" id="SSF52402">
    <property type="entry name" value="Adenine nucleotide alpha hydrolases-like"/>
    <property type="match status" value="1"/>
</dbReference>
<evidence type="ECO:0000256" key="5">
    <source>
        <dbReference type="ARBA" id="ARBA00022840"/>
    </source>
</evidence>
<dbReference type="HAMAP" id="MF_01161">
    <property type="entry name" value="tRNA_Ile_lys_synt"/>
    <property type="match status" value="1"/>
</dbReference>